<accession>A0ACC0CSZ2</accession>
<sequence length="263" mass="29421">MQITKSLSLLLAGSTTLVASAASHDPFRSFRPRGEPVTMAKGYPNVTIAGVNVIDTPIVRLAQEFTRNHSTEAVFKHQMRAWLFGSLIVAANETLRNSVDVEIQAVSALLHDLGWDLTPNSTVTSLDHRFEVDGAIAARKFLEQYGDETWDARRIQLVFDAIALHTTRTIAYYKEYEVQVTSMGISVDYDGLRTGIDNATFGRITTDFPNFDLKDATNETFTAICAYKPSQTYDNQLQPWGERYVPGYNVTGNLRIDTIFKNL</sequence>
<keyword evidence="2" id="KW-1185">Reference proteome</keyword>
<proteinExistence type="predicted"/>
<evidence type="ECO:0000313" key="2">
    <source>
        <dbReference type="Proteomes" id="UP001497680"/>
    </source>
</evidence>
<protein>
    <submittedName>
        <fullName evidence="1">Uncharacterized protein</fullName>
    </submittedName>
</protein>
<gene>
    <name evidence="1" type="ORF">F4821DRAFT_262948</name>
</gene>
<comment type="caution">
    <text evidence="1">The sequence shown here is derived from an EMBL/GenBank/DDBJ whole genome shotgun (WGS) entry which is preliminary data.</text>
</comment>
<dbReference type="EMBL" id="MU394352">
    <property type="protein sequence ID" value="KAI6083442.1"/>
    <property type="molecule type" value="Genomic_DNA"/>
</dbReference>
<evidence type="ECO:0000313" key="1">
    <source>
        <dbReference type="EMBL" id="KAI6083442.1"/>
    </source>
</evidence>
<reference evidence="1 2" key="1">
    <citation type="journal article" date="2022" name="New Phytol.">
        <title>Ecological generalism drives hyperdiversity of secondary metabolite gene clusters in xylarialean endophytes.</title>
        <authorList>
            <person name="Franco M.E.E."/>
            <person name="Wisecaver J.H."/>
            <person name="Arnold A.E."/>
            <person name="Ju Y.M."/>
            <person name="Slot J.C."/>
            <person name="Ahrendt S."/>
            <person name="Moore L.P."/>
            <person name="Eastman K.E."/>
            <person name="Scott K."/>
            <person name="Konkel Z."/>
            <person name="Mondo S.J."/>
            <person name="Kuo A."/>
            <person name="Hayes R.D."/>
            <person name="Haridas S."/>
            <person name="Andreopoulos B."/>
            <person name="Riley R."/>
            <person name="LaButti K."/>
            <person name="Pangilinan J."/>
            <person name="Lipzen A."/>
            <person name="Amirebrahimi M."/>
            <person name="Yan J."/>
            <person name="Adam C."/>
            <person name="Keymanesh K."/>
            <person name="Ng V."/>
            <person name="Louie K."/>
            <person name="Northen T."/>
            <person name="Drula E."/>
            <person name="Henrissat B."/>
            <person name="Hsieh H.M."/>
            <person name="Youens-Clark K."/>
            <person name="Lutzoni F."/>
            <person name="Miadlikowska J."/>
            <person name="Eastwood D.C."/>
            <person name="Hamelin R.C."/>
            <person name="Grigoriev I.V."/>
            <person name="U'Ren J.M."/>
        </authorList>
    </citation>
    <scope>NUCLEOTIDE SEQUENCE [LARGE SCALE GENOMIC DNA]</scope>
    <source>
        <strain evidence="1 2">ER1909</strain>
    </source>
</reference>
<name>A0ACC0CSZ2_9PEZI</name>
<organism evidence="1 2">
    <name type="scientific">Hypoxylon rubiginosum</name>
    <dbReference type="NCBI Taxonomy" id="110542"/>
    <lineage>
        <taxon>Eukaryota</taxon>
        <taxon>Fungi</taxon>
        <taxon>Dikarya</taxon>
        <taxon>Ascomycota</taxon>
        <taxon>Pezizomycotina</taxon>
        <taxon>Sordariomycetes</taxon>
        <taxon>Xylariomycetidae</taxon>
        <taxon>Xylariales</taxon>
        <taxon>Hypoxylaceae</taxon>
        <taxon>Hypoxylon</taxon>
    </lineage>
</organism>
<dbReference type="Proteomes" id="UP001497680">
    <property type="component" value="Unassembled WGS sequence"/>
</dbReference>